<dbReference type="FunFam" id="3.40.50.12780:FF:000013">
    <property type="entry name" value="Long-chain-fatty-acid--AMP ligase FadD32"/>
    <property type="match status" value="1"/>
</dbReference>
<sequence length="637" mass="70140">MSFEVEPLFRGTTIDTSVLTTFPAIAEQRVAQILAGEAEDYPIYRFFDYLRDPNPTPDVLTWISFTTRAKAIAARLQQVCERGDRVVVMMAQNLDYITGFFAPFFGGQISIPAFSPTEPAHAGYLEAILTDAEPKVILTDAKVAGSVRQFLKNVHVENKPRIIAIEGIEDEMAASWVDPELDPEDIAYLQYSSGSTRRPTAAKISHRAALVSVLQIMRTIGMKPRTRGVNWIPIFHSMSLIYLFAAPLSYTYIDIMEPAAFLQQPSRWVNALQSIDGEDVFSSGPDFAFGLAAARGKPEEGQSLDLSKVVALMNGSESVTQGTVDFFNATFKPYGLHDNAMRASYGMSETTSGAATPEPEVPTFIAKVDGYELAEGKFVEVAPGEEDKGLSQVGVGGPLLNEYAVIVRTEFDENEEYLGRGSEVPDGTIGEIWIAGPNLASGYWNRPEETAETFDNELVETLDDDLTHTIRFGQKVDRDTKWLRTGDCGAYYNGQLFITGRVKDLVIVDGRNHVATDIEETVMMAGAGKFLPNTIAAFSVNASELLDSASHRTGRVIAPDTKGEQLVVVAEVNPDNEVEDFEETLNAVRTLVARRHGVQLADFRVVEQGAIPRTPTQKIKRLECRNAYESDSLNARF</sequence>
<evidence type="ECO:0000313" key="6">
    <source>
        <dbReference type="EMBL" id="VHO00493.1"/>
    </source>
</evidence>
<dbReference type="Pfam" id="PF00501">
    <property type="entry name" value="AMP-binding"/>
    <property type="match status" value="1"/>
</dbReference>
<dbReference type="PANTHER" id="PTHR22754:SF32">
    <property type="entry name" value="DISCO-INTERACTING PROTEIN 2"/>
    <property type="match status" value="1"/>
</dbReference>
<dbReference type="GeneID" id="84894762"/>
<keyword evidence="7" id="KW-1185">Reference proteome</keyword>
<gene>
    <name evidence="6" type="ORF">LC603019_00786</name>
</gene>
<keyword evidence="3" id="KW-0276">Fatty acid metabolism</keyword>
<dbReference type="InterPro" id="IPR042099">
    <property type="entry name" value="ANL_N_sf"/>
</dbReference>
<dbReference type="CDD" id="cd05931">
    <property type="entry name" value="FAAL"/>
    <property type="match status" value="1"/>
</dbReference>
<evidence type="ECO:0000259" key="5">
    <source>
        <dbReference type="Pfam" id="PF00501"/>
    </source>
</evidence>
<dbReference type="GO" id="GO:0005886">
    <property type="term" value="C:plasma membrane"/>
    <property type="evidence" value="ECO:0007669"/>
    <property type="project" value="TreeGrafter"/>
</dbReference>
<dbReference type="InterPro" id="IPR000873">
    <property type="entry name" value="AMP-dep_synth/lig_dom"/>
</dbReference>
<dbReference type="SUPFAM" id="SSF56801">
    <property type="entry name" value="Acetyl-CoA synthetase-like"/>
    <property type="match status" value="1"/>
</dbReference>
<evidence type="ECO:0000256" key="4">
    <source>
        <dbReference type="ARBA" id="ARBA00023098"/>
    </source>
</evidence>
<dbReference type="GO" id="GO:0016874">
    <property type="term" value="F:ligase activity"/>
    <property type="evidence" value="ECO:0007669"/>
    <property type="project" value="UniProtKB-KW"/>
</dbReference>
<evidence type="ECO:0000313" key="7">
    <source>
        <dbReference type="Proteomes" id="UP000324288"/>
    </source>
</evidence>
<feature type="domain" description="AMP-dependent synthetase/ligase" evidence="5">
    <location>
        <begin position="59"/>
        <end position="444"/>
    </location>
</feature>
<dbReference type="RefSeq" id="WP_053961942.1">
    <property type="nucleotide sequence ID" value="NZ_CP009312.1"/>
</dbReference>
<proteinExistence type="inferred from homology"/>
<comment type="similarity">
    <text evidence="1">Belongs to the ATP-dependent AMP-binding enzyme family.</text>
</comment>
<dbReference type="InterPro" id="IPR040097">
    <property type="entry name" value="FAAL/FAAC"/>
</dbReference>
<dbReference type="EMBL" id="LR584267">
    <property type="protein sequence ID" value="VHO00493.1"/>
    <property type="molecule type" value="Genomic_DNA"/>
</dbReference>
<dbReference type="InterPro" id="IPR045851">
    <property type="entry name" value="AMP-bd_C_sf"/>
</dbReference>
<evidence type="ECO:0000256" key="1">
    <source>
        <dbReference type="ARBA" id="ARBA00006432"/>
    </source>
</evidence>
<dbReference type="GO" id="GO:0070566">
    <property type="term" value="F:adenylyltransferase activity"/>
    <property type="evidence" value="ECO:0007669"/>
    <property type="project" value="TreeGrafter"/>
</dbReference>
<protein>
    <submittedName>
        <fullName evidence="6">Long-chain-fatty-acid--AMP ligase FadD32</fullName>
    </submittedName>
</protein>
<keyword evidence="2 6" id="KW-0436">Ligase</keyword>
<dbReference type="Proteomes" id="UP000324288">
    <property type="component" value="Chromosome"/>
</dbReference>
<reference evidence="6 7" key="1">
    <citation type="submission" date="2019-04" db="EMBL/GenBank/DDBJ databases">
        <authorList>
            <person name="Seth-Smith MB H."/>
            <person name="Seth-Smith H."/>
        </authorList>
    </citation>
    <scope>NUCLEOTIDE SEQUENCE [LARGE SCALE GENOMIC DNA]</scope>
    <source>
        <strain evidence="6">USB-603019</strain>
    </source>
</reference>
<dbReference type="Gene3D" id="3.30.300.30">
    <property type="match status" value="1"/>
</dbReference>
<evidence type="ECO:0000256" key="3">
    <source>
        <dbReference type="ARBA" id="ARBA00022832"/>
    </source>
</evidence>
<dbReference type="PANTHER" id="PTHR22754">
    <property type="entry name" value="DISCO-INTERACTING PROTEIN 2 DIP2 -RELATED"/>
    <property type="match status" value="1"/>
</dbReference>
<dbReference type="OrthoDB" id="3671040at2"/>
<dbReference type="Gene3D" id="3.40.50.12780">
    <property type="entry name" value="N-terminal domain of ligase-like"/>
    <property type="match status" value="1"/>
</dbReference>
<dbReference type="GO" id="GO:0071766">
    <property type="term" value="P:Actinobacterium-type cell wall biogenesis"/>
    <property type="evidence" value="ECO:0007669"/>
    <property type="project" value="UniProtKB-ARBA"/>
</dbReference>
<keyword evidence="4" id="KW-0443">Lipid metabolism</keyword>
<dbReference type="GO" id="GO:0006633">
    <property type="term" value="P:fatty acid biosynthetic process"/>
    <property type="evidence" value="ECO:0007669"/>
    <property type="project" value="TreeGrafter"/>
</dbReference>
<dbReference type="AlphaFoldDB" id="A0A5E3ZWN8"/>
<evidence type="ECO:0000256" key="2">
    <source>
        <dbReference type="ARBA" id="ARBA00022598"/>
    </source>
</evidence>
<organism evidence="6 7">
    <name type="scientific">Lawsonella clevelandensis</name>
    <dbReference type="NCBI Taxonomy" id="1528099"/>
    <lineage>
        <taxon>Bacteria</taxon>
        <taxon>Bacillati</taxon>
        <taxon>Actinomycetota</taxon>
        <taxon>Actinomycetes</taxon>
        <taxon>Mycobacteriales</taxon>
        <taxon>Lawsonellaceae</taxon>
        <taxon>Lawsonella</taxon>
    </lineage>
</organism>
<accession>A0A5E3ZWN8</accession>
<name>A0A5E3ZWN8_9ACTN</name>